<dbReference type="HOGENOM" id="CLU_1928855_0_0_1"/>
<keyword evidence="1" id="KW-0175">Coiled coil</keyword>
<dbReference type="KEGG" id="sla:SERLADRAFT_432022"/>
<organism>
    <name type="scientific">Serpula lacrymans var. lacrymans (strain S7.9)</name>
    <name type="common">Dry rot fungus</name>
    <dbReference type="NCBI Taxonomy" id="578457"/>
    <lineage>
        <taxon>Eukaryota</taxon>
        <taxon>Fungi</taxon>
        <taxon>Dikarya</taxon>
        <taxon>Basidiomycota</taxon>
        <taxon>Agaricomycotina</taxon>
        <taxon>Agaricomycetes</taxon>
        <taxon>Agaricomycetidae</taxon>
        <taxon>Boletales</taxon>
        <taxon>Coniophorineae</taxon>
        <taxon>Serpulaceae</taxon>
        <taxon>Serpula</taxon>
    </lineage>
</organism>
<dbReference type="Proteomes" id="UP000008064">
    <property type="component" value="Unassembled WGS sequence"/>
</dbReference>
<dbReference type="RefSeq" id="XP_007312347.1">
    <property type="nucleotide sequence ID" value="XM_007312285.1"/>
</dbReference>
<dbReference type="GeneID" id="18813883"/>
<accession>F8NE81</accession>
<evidence type="ECO:0000256" key="1">
    <source>
        <dbReference type="SAM" id="Coils"/>
    </source>
</evidence>
<proteinExistence type="predicted"/>
<reference evidence="2" key="1">
    <citation type="submission" date="2011-04" db="EMBL/GenBank/DDBJ databases">
        <title>Evolution of plant cell wall degrading machinery underlies the functional diversity of forest fungi.</title>
        <authorList>
            <consortium name="US DOE Joint Genome Institute (JGI-PGF)"/>
            <person name="Eastwood D.C."/>
            <person name="Floudas D."/>
            <person name="Binder M."/>
            <person name="Majcherczyk A."/>
            <person name="Schneider P."/>
            <person name="Aerts A."/>
            <person name="Asiegbu F.O."/>
            <person name="Baker S.E."/>
            <person name="Barry K."/>
            <person name="Bendiksby M."/>
            <person name="Blumentritt M."/>
            <person name="Coutinho P.M."/>
            <person name="Cullen D."/>
            <person name="Cullen D."/>
            <person name="Gathman A."/>
            <person name="Goodell B."/>
            <person name="Henrissat B."/>
            <person name="Ihrmark K."/>
            <person name="Kauserud H."/>
            <person name="Kohler A."/>
            <person name="LaButti K."/>
            <person name="Lapidus A."/>
            <person name="Lavin J.L."/>
            <person name="Lee Y.-H."/>
            <person name="Lindquist E."/>
            <person name="Lilly W."/>
            <person name="Lucas S."/>
            <person name="Morin E."/>
            <person name="Murat C."/>
            <person name="Oguiza J.A."/>
            <person name="Park J."/>
            <person name="Pisabarro A.G."/>
            <person name="Riley R."/>
            <person name="Rosling A."/>
            <person name="Salamov A."/>
            <person name="Schmidt O."/>
            <person name="Schmutz J."/>
            <person name="Skrede I."/>
            <person name="Stenlid J."/>
            <person name="Wiebenga A."/>
            <person name="Xie X."/>
            <person name="Kues U."/>
            <person name="Hibbett D.S."/>
            <person name="Hoffmeister D."/>
            <person name="Hogberg N."/>
            <person name="Martin F."/>
            <person name="Grigoriev I.V."/>
            <person name="Watkinson S.C."/>
        </authorList>
    </citation>
    <scope>NUCLEOTIDE SEQUENCE</scope>
    <source>
        <strain evidence="2">S7.9</strain>
    </source>
</reference>
<dbReference type="EMBL" id="GL945428">
    <property type="protein sequence ID" value="EGO30463.1"/>
    <property type="molecule type" value="Genomic_DNA"/>
</dbReference>
<dbReference type="AlphaFoldDB" id="F8NE81"/>
<protein>
    <submittedName>
        <fullName evidence="2">Uncharacterized protein</fullName>
    </submittedName>
</protein>
<feature type="coiled-coil region" evidence="1">
    <location>
        <begin position="83"/>
        <end position="117"/>
    </location>
</feature>
<name>F8NE81_SERL9</name>
<evidence type="ECO:0000313" key="2">
    <source>
        <dbReference type="EMBL" id="EGO30463.1"/>
    </source>
</evidence>
<sequence>MQDNLYYGPPFNVAQAEDSSINAGVPQAMPLISSIPLDQLMIKSPTFNQLLKNEYFSETVQKYQLVARIEGLLGKESLLVDKIRKAEDKLQRAMSKKQALQQENHTLHQEVSKLQTALNKQSCSAGGDKTG</sequence>
<gene>
    <name evidence="2" type="ORF">SERLADRAFT_432022</name>
</gene>